<proteinExistence type="predicted"/>
<evidence type="ECO:0000313" key="4">
    <source>
        <dbReference type="Proteomes" id="UP001373714"/>
    </source>
</evidence>
<feature type="region of interest" description="Disordered" evidence="1">
    <location>
        <begin position="1"/>
        <end position="59"/>
    </location>
</feature>
<keyword evidence="2" id="KW-0472">Membrane</keyword>
<dbReference type="Proteomes" id="UP001373714">
    <property type="component" value="Unassembled WGS sequence"/>
</dbReference>
<comment type="caution">
    <text evidence="3">The sequence shown here is derived from an EMBL/GenBank/DDBJ whole genome shotgun (WGS) entry which is preliminary data.</text>
</comment>
<protein>
    <submittedName>
        <fullName evidence="3">Uncharacterized protein</fullName>
    </submittedName>
</protein>
<reference evidence="3 4" key="1">
    <citation type="submission" date="2019-10" db="EMBL/GenBank/DDBJ databases">
        <authorList>
            <person name="Palmer J.M."/>
        </authorList>
    </citation>
    <scope>NUCLEOTIDE SEQUENCE [LARGE SCALE GENOMIC DNA]</scope>
    <source>
        <strain evidence="3 4">TWF730</strain>
    </source>
</reference>
<organism evidence="3 4">
    <name type="scientific">Orbilia blumenaviensis</name>
    <dbReference type="NCBI Taxonomy" id="1796055"/>
    <lineage>
        <taxon>Eukaryota</taxon>
        <taxon>Fungi</taxon>
        <taxon>Dikarya</taxon>
        <taxon>Ascomycota</taxon>
        <taxon>Pezizomycotina</taxon>
        <taxon>Orbiliomycetes</taxon>
        <taxon>Orbiliales</taxon>
        <taxon>Orbiliaceae</taxon>
        <taxon>Orbilia</taxon>
    </lineage>
</organism>
<evidence type="ECO:0000256" key="1">
    <source>
        <dbReference type="SAM" id="MobiDB-lite"/>
    </source>
</evidence>
<dbReference type="AlphaFoldDB" id="A0AAV9TYE6"/>
<sequence length="474" mass="52147">MALDRRQDLNTLISPRPTAQPTATESQNQNQNQDPNTNILSITQDQPAPTATSITPPYQFSSDKSLSGVCRLTNSTAENPNGLFSNTFQCTKLIPASSVKQNTGAIAAAVVFALLFAATAVLLFLVWWRGRRIRSAPTPPSSYGTEHTSSYQLKENTNNSNSNEISTLTHQLSLERRRVSDLQAALLSQSSSQPGGWSTSHPKDDRSLKRAFSSIFLEIRDFAGNHFSNSSSSSSSSGGGSVRIPSTQITGELKEILEECITSHTTFLTTSKGRNLLIRITTAELIRRAWTSHEFLGRKPGHALSTLEREVVKGTNREYAHLWRVQTFGRVLAGIGEDSRVTAWNSVADHIWTVLTPFRPKSTGKQYLQGLVRRTAELYYELATQNAYYELTPYFSVTRESAGEDEAAVFEYASCDDVEQKWEVGTDESGREWCAAEGRGVTGFVFPGVVKYGDGRGGGWGEGRVVVFKAQVLV</sequence>
<gene>
    <name evidence="3" type="ORF">TWF730_004422</name>
</gene>
<feature type="compositionally biased region" description="Low complexity" evidence="1">
    <location>
        <begin position="155"/>
        <end position="166"/>
    </location>
</feature>
<feature type="transmembrane region" description="Helical" evidence="2">
    <location>
        <begin position="105"/>
        <end position="128"/>
    </location>
</feature>
<feature type="compositionally biased region" description="Polar residues" evidence="1">
    <location>
        <begin position="141"/>
        <end position="154"/>
    </location>
</feature>
<name>A0AAV9TYE6_9PEZI</name>
<dbReference type="EMBL" id="JAVHNS010000018">
    <property type="protein sequence ID" value="KAK6331341.1"/>
    <property type="molecule type" value="Genomic_DNA"/>
</dbReference>
<keyword evidence="4" id="KW-1185">Reference proteome</keyword>
<feature type="compositionally biased region" description="Polar residues" evidence="1">
    <location>
        <begin position="9"/>
        <end position="26"/>
    </location>
</feature>
<keyword evidence="2" id="KW-0812">Transmembrane</keyword>
<feature type="region of interest" description="Disordered" evidence="1">
    <location>
        <begin position="137"/>
        <end position="166"/>
    </location>
</feature>
<keyword evidence="2" id="KW-1133">Transmembrane helix</keyword>
<accession>A0AAV9TYE6</accession>
<evidence type="ECO:0000313" key="3">
    <source>
        <dbReference type="EMBL" id="KAK6331341.1"/>
    </source>
</evidence>
<evidence type="ECO:0000256" key="2">
    <source>
        <dbReference type="SAM" id="Phobius"/>
    </source>
</evidence>
<feature type="compositionally biased region" description="Polar residues" evidence="1">
    <location>
        <begin position="34"/>
        <end position="59"/>
    </location>
</feature>